<sequence>MQHLTRYQINSVASTLEIPSILDRFKKDMSVTEAQIQEEDRQLERIVRWLSRALHREFPDTLPGLSVAEAQRILQKLRGFFAVESF</sequence>
<reference evidence="1 2" key="1">
    <citation type="submission" date="2024-02" db="EMBL/GenBank/DDBJ databases">
        <authorList>
            <person name="Daric V."/>
            <person name="Darras S."/>
        </authorList>
    </citation>
    <scope>NUCLEOTIDE SEQUENCE [LARGE SCALE GENOMIC DNA]</scope>
</reference>
<evidence type="ECO:0000313" key="1">
    <source>
        <dbReference type="EMBL" id="CAK8679282.1"/>
    </source>
</evidence>
<evidence type="ECO:0000313" key="2">
    <source>
        <dbReference type="Proteomes" id="UP001642483"/>
    </source>
</evidence>
<organism evidence="1 2">
    <name type="scientific">Clavelina lepadiformis</name>
    <name type="common">Light-bulb sea squirt</name>
    <name type="synonym">Ascidia lepadiformis</name>
    <dbReference type="NCBI Taxonomy" id="159417"/>
    <lineage>
        <taxon>Eukaryota</taxon>
        <taxon>Metazoa</taxon>
        <taxon>Chordata</taxon>
        <taxon>Tunicata</taxon>
        <taxon>Ascidiacea</taxon>
        <taxon>Aplousobranchia</taxon>
        <taxon>Clavelinidae</taxon>
        <taxon>Clavelina</taxon>
    </lineage>
</organism>
<protein>
    <submittedName>
        <fullName evidence="1">Uncharacterized protein</fullName>
    </submittedName>
</protein>
<name>A0ABP0FLL1_CLALP</name>
<dbReference type="EMBL" id="CAWYQH010000057">
    <property type="protein sequence ID" value="CAK8679282.1"/>
    <property type="molecule type" value="Genomic_DNA"/>
</dbReference>
<gene>
    <name evidence="1" type="ORF">CVLEPA_LOCUS9532</name>
</gene>
<accession>A0ABP0FLL1</accession>
<proteinExistence type="predicted"/>
<keyword evidence="2" id="KW-1185">Reference proteome</keyword>
<comment type="caution">
    <text evidence="1">The sequence shown here is derived from an EMBL/GenBank/DDBJ whole genome shotgun (WGS) entry which is preliminary data.</text>
</comment>
<dbReference type="Proteomes" id="UP001642483">
    <property type="component" value="Unassembled WGS sequence"/>
</dbReference>